<gene>
    <name evidence="2" type="ORF">SAMN05660282_01359</name>
</gene>
<organism evidence="2 3">
    <name type="scientific">Corynebacterium spheniscorum</name>
    <dbReference type="NCBI Taxonomy" id="185761"/>
    <lineage>
        <taxon>Bacteria</taxon>
        <taxon>Bacillati</taxon>
        <taxon>Actinomycetota</taxon>
        <taxon>Actinomycetes</taxon>
        <taxon>Mycobacteriales</taxon>
        <taxon>Corynebacteriaceae</taxon>
        <taxon>Corynebacterium</taxon>
    </lineage>
</organism>
<keyword evidence="3" id="KW-1185">Reference proteome</keyword>
<dbReference type="Proteomes" id="UP000199065">
    <property type="component" value="Unassembled WGS sequence"/>
</dbReference>
<name>A0A1I2T8A8_9CORY</name>
<evidence type="ECO:0000313" key="3">
    <source>
        <dbReference type="Proteomes" id="UP000199065"/>
    </source>
</evidence>
<keyword evidence="1" id="KW-1133">Transmembrane helix</keyword>
<evidence type="ECO:0008006" key="4">
    <source>
        <dbReference type="Google" id="ProtNLM"/>
    </source>
</evidence>
<feature type="transmembrane region" description="Helical" evidence="1">
    <location>
        <begin position="297"/>
        <end position="320"/>
    </location>
</feature>
<evidence type="ECO:0000313" key="2">
    <source>
        <dbReference type="EMBL" id="SFG60299.1"/>
    </source>
</evidence>
<protein>
    <recommendedName>
        <fullName evidence="4">ABC-2 family transporter protein</fullName>
    </recommendedName>
</protein>
<proteinExistence type="predicted"/>
<keyword evidence="1" id="KW-0812">Transmembrane</keyword>
<feature type="transmembrane region" description="Helical" evidence="1">
    <location>
        <begin position="230"/>
        <end position="252"/>
    </location>
</feature>
<feature type="transmembrane region" description="Helical" evidence="1">
    <location>
        <begin position="141"/>
        <end position="161"/>
    </location>
</feature>
<accession>A0A1I2T8A8</accession>
<feature type="transmembrane region" description="Helical" evidence="1">
    <location>
        <begin position="259"/>
        <end position="285"/>
    </location>
</feature>
<sequence>MLVCLIIVCGVFIVTQTPGTYMLPLKDPSGVEAMASKGEAELVLREAEEEDVVAASREFLHQIVAAGGPQKDKASELIDQLNEHSIGELQALYAQDPVASAWLAGAVSNYQYVSKTPDEANADLLEATNGYGYQLILQNKYITYLGAILSFIIVGLAYYFLSLDDKVKSRDTYSYLLGSRKRYFYHQYLAMLLPLLAIFYLLGAALNLYSYLNFSNSGLEVSYLPFIGRYLLFFVPPILLFSSVAAFIMIALKESMSFIPLYILWCVINITPEALAGGRFFHLFVFFKRLDAAELPIHASLIATQLLGVVASFVIFEVACRIRLKTES</sequence>
<evidence type="ECO:0000256" key="1">
    <source>
        <dbReference type="SAM" id="Phobius"/>
    </source>
</evidence>
<keyword evidence="1" id="KW-0472">Membrane</keyword>
<dbReference type="AlphaFoldDB" id="A0A1I2T8A8"/>
<dbReference type="EMBL" id="FOPJ01000007">
    <property type="protein sequence ID" value="SFG60299.1"/>
    <property type="molecule type" value="Genomic_DNA"/>
</dbReference>
<feature type="transmembrane region" description="Helical" evidence="1">
    <location>
        <begin position="188"/>
        <end position="210"/>
    </location>
</feature>
<dbReference type="STRING" id="185761.SAMN05660282_01359"/>
<reference evidence="2 3" key="1">
    <citation type="submission" date="2016-10" db="EMBL/GenBank/DDBJ databases">
        <authorList>
            <person name="de Groot N.N."/>
        </authorList>
    </citation>
    <scope>NUCLEOTIDE SEQUENCE [LARGE SCALE GENOMIC DNA]</scope>
    <source>
        <strain>J11</strain>
        <strain evidence="3">PG 39</strain>
    </source>
</reference>